<feature type="transmembrane region" description="Helical" evidence="2">
    <location>
        <begin position="145"/>
        <end position="164"/>
    </location>
</feature>
<dbReference type="STRING" id="361077.A0A151ZIA3"/>
<evidence type="ECO:0000313" key="4">
    <source>
        <dbReference type="Proteomes" id="UP000076078"/>
    </source>
</evidence>
<keyword evidence="2" id="KW-1133">Transmembrane helix</keyword>
<evidence type="ECO:0000256" key="1">
    <source>
        <dbReference type="SAM" id="MobiDB-lite"/>
    </source>
</evidence>
<evidence type="ECO:0000313" key="3">
    <source>
        <dbReference type="EMBL" id="KYQ93629.1"/>
    </source>
</evidence>
<dbReference type="PANTHER" id="PTHR31201:SF6">
    <property type="entry name" value="GLYCEROPHOSPHOCHOLINE ACYLTRANSFERASE 1"/>
    <property type="match status" value="1"/>
</dbReference>
<feature type="transmembrane region" description="Helical" evidence="2">
    <location>
        <begin position="71"/>
        <end position="88"/>
    </location>
</feature>
<organism evidence="3 4">
    <name type="scientific">Tieghemostelium lacteum</name>
    <name type="common">Slime mold</name>
    <name type="synonym">Dictyostelium lacteum</name>
    <dbReference type="NCBI Taxonomy" id="361077"/>
    <lineage>
        <taxon>Eukaryota</taxon>
        <taxon>Amoebozoa</taxon>
        <taxon>Evosea</taxon>
        <taxon>Eumycetozoa</taxon>
        <taxon>Dictyostelia</taxon>
        <taxon>Dictyosteliales</taxon>
        <taxon>Raperosteliaceae</taxon>
        <taxon>Tieghemostelium</taxon>
    </lineage>
</organism>
<gene>
    <name evidence="3" type="ORF">DLAC_05011</name>
</gene>
<comment type="caution">
    <text evidence="3">The sequence shown here is derived from an EMBL/GenBank/DDBJ whole genome shotgun (WGS) entry which is preliminary data.</text>
</comment>
<feature type="transmembrane region" description="Helical" evidence="2">
    <location>
        <begin position="280"/>
        <end position="301"/>
    </location>
</feature>
<reference evidence="3 4" key="1">
    <citation type="submission" date="2015-12" db="EMBL/GenBank/DDBJ databases">
        <title>Dictyostelia acquired genes for synthesis and detection of signals that induce cell-type specialization by lateral gene transfer from prokaryotes.</title>
        <authorList>
            <person name="Gloeckner G."/>
            <person name="Schaap P."/>
        </authorList>
    </citation>
    <scope>NUCLEOTIDE SEQUENCE [LARGE SCALE GENOMIC DNA]</scope>
    <source>
        <strain evidence="3 4">TK</strain>
    </source>
</reference>
<keyword evidence="4" id="KW-1185">Reference proteome</keyword>
<dbReference type="InParanoid" id="A0A151ZIA3"/>
<dbReference type="Proteomes" id="UP000076078">
    <property type="component" value="Unassembled WGS sequence"/>
</dbReference>
<evidence type="ECO:0000256" key="2">
    <source>
        <dbReference type="SAM" id="Phobius"/>
    </source>
</evidence>
<protein>
    <submittedName>
        <fullName evidence="3">Uncharacterized protein</fullName>
    </submittedName>
</protein>
<dbReference type="AlphaFoldDB" id="A0A151ZIA3"/>
<feature type="transmembrane region" description="Helical" evidence="2">
    <location>
        <begin position="307"/>
        <end position="329"/>
    </location>
</feature>
<dbReference type="InterPro" id="IPR021261">
    <property type="entry name" value="GPCAT"/>
</dbReference>
<keyword evidence="2" id="KW-0812">Transmembrane</keyword>
<feature type="transmembrane region" description="Helical" evidence="2">
    <location>
        <begin position="94"/>
        <end position="113"/>
    </location>
</feature>
<accession>A0A151ZIA3</accession>
<dbReference type="EMBL" id="LODT01000025">
    <property type="protein sequence ID" value="KYQ93629.1"/>
    <property type="molecule type" value="Genomic_DNA"/>
</dbReference>
<dbReference type="OrthoDB" id="406287at2759"/>
<dbReference type="Pfam" id="PF10998">
    <property type="entry name" value="DUF2838"/>
    <property type="match status" value="1"/>
</dbReference>
<dbReference type="PANTHER" id="PTHR31201">
    <property type="entry name" value="OS01G0585100 PROTEIN"/>
    <property type="match status" value="1"/>
</dbReference>
<name>A0A151ZIA3_TIELA</name>
<dbReference type="GO" id="GO:0006656">
    <property type="term" value="P:phosphatidylcholine biosynthetic process"/>
    <property type="evidence" value="ECO:0007669"/>
    <property type="project" value="TreeGrafter"/>
</dbReference>
<feature type="region of interest" description="Disordered" evidence="1">
    <location>
        <begin position="356"/>
        <end position="389"/>
    </location>
</feature>
<proteinExistence type="predicted"/>
<feature type="transmembrane region" description="Helical" evidence="2">
    <location>
        <begin position="120"/>
        <end position="139"/>
    </location>
</feature>
<feature type="transmembrane region" description="Helical" evidence="2">
    <location>
        <begin position="215"/>
        <end position="235"/>
    </location>
</feature>
<keyword evidence="2" id="KW-0472">Membrane</keyword>
<sequence length="417" mass="48404">MEPLLPSTTINFNRRYSVDSTGIDFKHRVSENRIIKKLKVLEYVNEKRDEFQTKIIKDGQASSLIRTKDKFAFVLGVLNLCIISFLAGKFPLMISYLYTTEFAILFLIRVILYKKKNYHYFLFDFCYYANILLLFYLYVYKSPSLFILTYCISNGPLIVAVIPYRNSMVFHSLDKATSVFIHILPSVVTYSLRWNSPEILATVDKQDIGIGWRQFFFYPILFYVLWQCVYLVYVYQMRKDVVREKGYITSLELLSRIPKNKKPSFITKLLNSAGQQNAKILLIFFQFLYTCLTLIPCRLLYNRQILHSVYIVLILLVSIWNGANFYVTVFSNNYVKEMKDREERWKRIIVSSFGTTNPHGTNSAGGSATNSPVLQSSTESISPTNSPKPTNFHLINSQGNIKEIPNESMLTDPKILE</sequence>
<dbReference type="OMA" id="LTECHAN"/>